<dbReference type="GO" id="GO:0003723">
    <property type="term" value="F:RNA binding"/>
    <property type="evidence" value="ECO:0007669"/>
    <property type="project" value="UniProtKB-KW"/>
</dbReference>
<dbReference type="NCBIfam" id="TIGR04074">
    <property type="entry name" value="bacter_Hen1"/>
    <property type="match status" value="1"/>
</dbReference>
<comment type="catalytic activity">
    <reaction evidence="12">
        <text>small RNA 3'-end nucleotide + S-adenosyl-L-methionine = small RNA 3'-end 2'-O-methylnucleotide + S-adenosyl-L-homocysteine + H(+)</text>
        <dbReference type="Rhea" id="RHEA:37887"/>
        <dbReference type="Rhea" id="RHEA-COMP:10415"/>
        <dbReference type="Rhea" id="RHEA-COMP:10416"/>
        <dbReference type="ChEBI" id="CHEBI:15378"/>
        <dbReference type="ChEBI" id="CHEBI:57856"/>
        <dbReference type="ChEBI" id="CHEBI:59789"/>
        <dbReference type="ChEBI" id="CHEBI:74896"/>
        <dbReference type="ChEBI" id="CHEBI:74898"/>
        <dbReference type="EC" id="2.1.1.386"/>
    </reaction>
</comment>
<dbReference type="GO" id="GO:0001510">
    <property type="term" value="P:RNA methylation"/>
    <property type="evidence" value="ECO:0007669"/>
    <property type="project" value="InterPro"/>
</dbReference>
<dbReference type="GO" id="GO:0090486">
    <property type="term" value="F:small RNA 2'-O-methyltransferase activity"/>
    <property type="evidence" value="ECO:0007669"/>
    <property type="project" value="UniProtKB-EC"/>
</dbReference>
<keyword evidence="9" id="KW-0694">RNA-binding</keyword>
<keyword evidence="7" id="KW-0479">Metal-binding</keyword>
<evidence type="ECO:0000256" key="10">
    <source>
        <dbReference type="ARBA" id="ARBA00023158"/>
    </source>
</evidence>
<sequence length="531" mass="57758">MISMTAPTGAGPATDLGFLLHKHPERVQEFSRSFGTATVFYPEAGAERCTAALLLEVDPITLARSRGKGSPDFSLSQYVNDRPYAASSLLAVALGDVFRTARSGRCNARPDLARTPLPLEVRLPALPCRGGPELAHRLFEPLGWTVDAHPVPLDERFPEWGESRYVTLTLRGSVRVADALNHLYVLLPVLDDAKHYWIAPDEVDKLVRAGGGWLRDHPARGLITRRYLGRRRTLERTALARLAELGDELEDRLHPAIPEDTPATALPCTTDEDAPNTAPPFATDAAAPNTARPLTTDGTVPDTALPHPADVAAPDPALSHATDEAVPGGGGGLSGRRRVAVLDRLEALGATSVIDLGCGRGELLGELLGRPRLTRVAGMDVSPMALAAAARKLRLDHMSESRRARLTLFQGALTYADRRLSGYDAAVLMEVIEHVDPPRLDTLERVVFGAAAPRHVLVTTPNAEYNVRYPFLTGMRHRDHRFEWTRAEFAAWATAVADRFGYRVSFEPIGDDDPEVGPPTQMGVFTRDHAS</sequence>
<dbReference type="InterPro" id="IPR038546">
    <property type="entry name" value="Hen1_N_sf"/>
</dbReference>
<evidence type="ECO:0000256" key="4">
    <source>
        <dbReference type="ARBA" id="ARBA00022603"/>
    </source>
</evidence>
<feature type="region of interest" description="Disordered" evidence="13">
    <location>
        <begin position="511"/>
        <end position="531"/>
    </location>
</feature>
<proteinExistence type="inferred from homology"/>
<dbReference type="EC" id="2.1.1.386" evidence="11"/>
<evidence type="ECO:0000256" key="1">
    <source>
        <dbReference type="ARBA" id="ARBA00001946"/>
    </source>
</evidence>
<dbReference type="InterPro" id="IPR024026">
    <property type="entry name" value="3'-RNA_MeTfrase_Hen1_bac"/>
</dbReference>
<gene>
    <name evidence="15" type="ORF">SAMN05421874_112146</name>
</gene>
<dbReference type="PANTHER" id="PTHR21404">
    <property type="entry name" value="HEN1"/>
    <property type="match status" value="1"/>
</dbReference>
<keyword evidence="10" id="KW-0943">RNA-mediated gene silencing</keyword>
<dbReference type="RefSeq" id="WP_090767819.1">
    <property type="nucleotide sequence ID" value="NZ_FNFB01000012.1"/>
</dbReference>
<comment type="cofactor">
    <cofactor evidence="1">
        <name>Mg(2+)</name>
        <dbReference type="ChEBI" id="CHEBI:18420"/>
    </cofactor>
</comment>
<dbReference type="Gene3D" id="3.40.50.150">
    <property type="entry name" value="Vaccinia Virus protein VP39"/>
    <property type="match status" value="1"/>
</dbReference>
<evidence type="ECO:0000313" key="15">
    <source>
        <dbReference type="EMBL" id="SDK88912.1"/>
    </source>
</evidence>
<dbReference type="GO" id="GO:0046872">
    <property type="term" value="F:metal ion binding"/>
    <property type="evidence" value="ECO:0007669"/>
    <property type="project" value="UniProtKB-KW"/>
</dbReference>
<evidence type="ECO:0000259" key="14">
    <source>
        <dbReference type="Pfam" id="PF12623"/>
    </source>
</evidence>
<evidence type="ECO:0000256" key="7">
    <source>
        <dbReference type="ARBA" id="ARBA00022723"/>
    </source>
</evidence>
<evidence type="ECO:0000256" key="6">
    <source>
        <dbReference type="ARBA" id="ARBA00022691"/>
    </source>
</evidence>
<name>A0A1G9FKN6_9ACTN</name>
<organism evidence="15 16">
    <name type="scientific">Nonomuraea maritima</name>
    <dbReference type="NCBI Taxonomy" id="683260"/>
    <lineage>
        <taxon>Bacteria</taxon>
        <taxon>Bacillati</taxon>
        <taxon>Actinomycetota</taxon>
        <taxon>Actinomycetes</taxon>
        <taxon>Streptosporangiales</taxon>
        <taxon>Streptosporangiaceae</taxon>
        <taxon>Nonomuraea</taxon>
    </lineage>
</organism>
<feature type="region of interest" description="Disordered" evidence="13">
    <location>
        <begin position="257"/>
        <end position="333"/>
    </location>
</feature>
<evidence type="ECO:0000256" key="2">
    <source>
        <dbReference type="ARBA" id="ARBA00009026"/>
    </source>
</evidence>
<dbReference type="Gene3D" id="3.30.1610.20">
    <property type="entry name" value="Hen1, N-terminal domain"/>
    <property type="match status" value="1"/>
</dbReference>
<protein>
    <recommendedName>
        <fullName evidence="3">Small RNA 2'-O-methyltransferase</fullName>
        <ecNumber evidence="11">2.1.1.386</ecNumber>
    </recommendedName>
</protein>
<feature type="domain" description="Hen1 N-terminal" evidence="14">
    <location>
        <begin position="5"/>
        <end position="243"/>
    </location>
</feature>
<dbReference type="Pfam" id="PF12623">
    <property type="entry name" value="Hen1_L"/>
    <property type="match status" value="1"/>
</dbReference>
<dbReference type="Pfam" id="PF13489">
    <property type="entry name" value="Methyltransf_23"/>
    <property type="match status" value="1"/>
</dbReference>
<dbReference type="STRING" id="683260.SAMN05421874_112146"/>
<feature type="compositionally biased region" description="Low complexity" evidence="13">
    <location>
        <begin position="304"/>
        <end position="318"/>
    </location>
</feature>
<dbReference type="InterPro" id="IPR029063">
    <property type="entry name" value="SAM-dependent_MTases_sf"/>
</dbReference>
<evidence type="ECO:0000256" key="9">
    <source>
        <dbReference type="ARBA" id="ARBA00022884"/>
    </source>
</evidence>
<dbReference type="GO" id="GO:0031047">
    <property type="term" value="P:regulatory ncRNA-mediated gene silencing"/>
    <property type="evidence" value="ECO:0007669"/>
    <property type="project" value="UniProtKB-KW"/>
</dbReference>
<dbReference type="OrthoDB" id="626362at2"/>
<reference evidence="15 16" key="1">
    <citation type="submission" date="2016-10" db="EMBL/GenBank/DDBJ databases">
        <authorList>
            <person name="de Groot N.N."/>
        </authorList>
    </citation>
    <scope>NUCLEOTIDE SEQUENCE [LARGE SCALE GENOMIC DNA]</scope>
    <source>
        <strain evidence="15 16">CGMCC 4.5681</strain>
    </source>
</reference>
<dbReference type="Proteomes" id="UP000198683">
    <property type="component" value="Unassembled WGS sequence"/>
</dbReference>
<keyword evidence="6" id="KW-0949">S-adenosyl-L-methionine</keyword>
<keyword evidence="16" id="KW-1185">Reference proteome</keyword>
<dbReference type="InterPro" id="IPR026610">
    <property type="entry name" value="Hen1"/>
</dbReference>
<evidence type="ECO:0000256" key="11">
    <source>
        <dbReference type="ARBA" id="ARBA00035025"/>
    </source>
</evidence>
<keyword evidence="8" id="KW-0460">Magnesium</keyword>
<keyword evidence="5 15" id="KW-0808">Transferase</keyword>
<feature type="compositionally biased region" description="Low complexity" evidence="13">
    <location>
        <begin position="275"/>
        <end position="291"/>
    </location>
</feature>
<evidence type="ECO:0000256" key="3">
    <source>
        <dbReference type="ARBA" id="ARBA00021330"/>
    </source>
</evidence>
<evidence type="ECO:0000256" key="13">
    <source>
        <dbReference type="SAM" id="MobiDB-lite"/>
    </source>
</evidence>
<comment type="similarity">
    <text evidence="2">Belongs to the methyltransferase superfamily. HEN1 family.</text>
</comment>
<evidence type="ECO:0000313" key="16">
    <source>
        <dbReference type="Proteomes" id="UP000198683"/>
    </source>
</evidence>
<dbReference type="SUPFAM" id="SSF53335">
    <property type="entry name" value="S-adenosyl-L-methionine-dependent methyltransferases"/>
    <property type="match status" value="1"/>
</dbReference>
<dbReference type="EMBL" id="FNFB01000012">
    <property type="protein sequence ID" value="SDK88912.1"/>
    <property type="molecule type" value="Genomic_DNA"/>
</dbReference>
<accession>A0A1G9FKN6</accession>
<evidence type="ECO:0000256" key="5">
    <source>
        <dbReference type="ARBA" id="ARBA00022679"/>
    </source>
</evidence>
<dbReference type="InterPro" id="IPR024740">
    <property type="entry name" value="Hen1_N"/>
</dbReference>
<evidence type="ECO:0000256" key="12">
    <source>
        <dbReference type="ARBA" id="ARBA00048418"/>
    </source>
</evidence>
<evidence type="ECO:0000256" key="8">
    <source>
        <dbReference type="ARBA" id="ARBA00022842"/>
    </source>
</evidence>
<dbReference type="PANTHER" id="PTHR21404:SF3">
    <property type="entry name" value="SMALL RNA 2'-O-METHYLTRANSFERASE"/>
    <property type="match status" value="1"/>
</dbReference>
<keyword evidence="4 15" id="KW-0489">Methyltransferase</keyword>
<dbReference type="AlphaFoldDB" id="A0A1G9FKN6"/>